<proteinExistence type="predicted"/>
<evidence type="ECO:0000256" key="4">
    <source>
        <dbReference type="ARBA" id="ARBA00022764"/>
    </source>
</evidence>
<sequence>MSGHYSYFESNEEMYAKIKNGTRDYDVVFCSSYFMELMRAQGFLSRLDHSKIPNISYLDRDYCQFFPDQRMEHSLPQIIGVLGIGFDKRKVPKAPDSWSVFSDWTQFRRRMCLCNDPKDVIGAALLFLGHDHNTSDSLHIEQAKDLVFKWKKNIAAFSSESYLSLESGEFIVAQTCLGYVLKVQQANPFIEFVVPKEGSTISLENLAVFKGSRNKELAFSFLNFLLSPESVTQNAALHFGFIPHKALTSSSGRTFVNSFCEHYNKVVRATKNPVISLQGEKEKLYLRAWEEIQSKE</sequence>
<reference evidence="5 6" key="1">
    <citation type="submission" date="2018-07" db="EMBL/GenBank/DDBJ databases">
        <title>Comparative genomics of the Candidatus Parilichlamydiaceae reveals evidence of convergent evolution and genome reduction in the phylum Chlamydiae.</title>
        <authorList>
            <person name="Taylor-Brown A."/>
            <person name="Polkinghorne A."/>
        </authorList>
    </citation>
    <scope>NUCLEOTIDE SEQUENCE [LARGE SCALE GENOMIC DNA]</scope>
    <source>
        <strain evidence="5 6">Hat2</strain>
    </source>
</reference>
<dbReference type="GO" id="GO:0015846">
    <property type="term" value="P:polyamine transport"/>
    <property type="evidence" value="ECO:0007669"/>
    <property type="project" value="InterPro"/>
</dbReference>
<evidence type="ECO:0000256" key="2">
    <source>
        <dbReference type="ARBA" id="ARBA00022448"/>
    </source>
</evidence>
<dbReference type="SUPFAM" id="SSF53850">
    <property type="entry name" value="Periplasmic binding protein-like II"/>
    <property type="match status" value="1"/>
</dbReference>
<evidence type="ECO:0000313" key="6">
    <source>
        <dbReference type="Proteomes" id="UP000253816"/>
    </source>
</evidence>
<dbReference type="Proteomes" id="UP000253816">
    <property type="component" value="Unassembled WGS sequence"/>
</dbReference>
<dbReference type="GO" id="GO:0019808">
    <property type="term" value="F:polyamine binding"/>
    <property type="evidence" value="ECO:0007669"/>
    <property type="project" value="InterPro"/>
</dbReference>
<evidence type="ECO:0000256" key="3">
    <source>
        <dbReference type="ARBA" id="ARBA00022729"/>
    </source>
</evidence>
<dbReference type="PRINTS" id="PR00909">
    <property type="entry name" value="SPERMDNBNDNG"/>
</dbReference>
<keyword evidence="6" id="KW-1185">Reference proteome</keyword>
<name>A0A369KID5_9BACT</name>
<dbReference type="PANTHER" id="PTHR30222:SF17">
    <property type="entry name" value="SPERMIDINE_PUTRESCINE-BINDING PERIPLASMIC PROTEIN"/>
    <property type="match status" value="1"/>
</dbReference>
<dbReference type="CDD" id="cd13590">
    <property type="entry name" value="PBP2_PotD_PotF_like"/>
    <property type="match status" value="1"/>
</dbReference>
<accession>A0A369KID5</accession>
<evidence type="ECO:0000256" key="1">
    <source>
        <dbReference type="ARBA" id="ARBA00004418"/>
    </source>
</evidence>
<dbReference type="GO" id="GO:0042597">
    <property type="term" value="C:periplasmic space"/>
    <property type="evidence" value="ECO:0007669"/>
    <property type="project" value="UniProtKB-SubCell"/>
</dbReference>
<keyword evidence="3" id="KW-0732">Signal</keyword>
<protein>
    <submittedName>
        <fullName evidence="5">ABC transporter, periplasmic spermidine putrescine-binding protein PotD</fullName>
    </submittedName>
</protein>
<comment type="subcellular location">
    <subcellularLocation>
        <location evidence="1">Periplasm</location>
    </subcellularLocation>
</comment>
<organism evidence="5 6">
    <name type="scientific">Candidatus Similichlamydia laticola</name>
    <dbReference type="NCBI Taxonomy" id="2170265"/>
    <lineage>
        <taxon>Bacteria</taxon>
        <taxon>Pseudomonadati</taxon>
        <taxon>Chlamydiota</taxon>
        <taxon>Chlamydiia</taxon>
        <taxon>Parachlamydiales</taxon>
        <taxon>Candidatus Parilichlamydiaceae</taxon>
        <taxon>Candidatus Similichlamydia</taxon>
    </lineage>
</organism>
<dbReference type="Pfam" id="PF13343">
    <property type="entry name" value="SBP_bac_6"/>
    <property type="match status" value="1"/>
</dbReference>
<dbReference type="OrthoDB" id="9769319at2"/>
<dbReference type="PANTHER" id="PTHR30222">
    <property type="entry name" value="SPERMIDINE/PUTRESCINE-BINDING PERIPLASMIC PROTEIN"/>
    <property type="match status" value="1"/>
</dbReference>
<dbReference type="AlphaFoldDB" id="A0A369KID5"/>
<dbReference type="InterPro" id="IPR001188">
    <property type="entry name" value="Sperm_putr-bd"/>
</dbReference>
<dbReference type="Gene3D" id="3.40.190.10">
    <property type="entry name" value="Periplasmic binding protein-like II"/>
    <property type="match status" value="2"/>
</dbReference>
<keyword evidence="2" id="KW-0813">Transport</keyword>
<dbReference type="RefSeq" id="WP_114544308.1">
    <property type="nucleotide sequence ID" value="NZ_QQBG01000012.1"/>
</dbReference>
<keyword evidence="4" id="KW-0574">Periplasm</keyword>
<gene>
    <name evidence="5" type="ORF">HAT2_00356</name>
</gene>
<evidence type="ECO:0000313" key="5">
    <source>
        <dbReference type="EMBL" id="RDB31553.1"/>
    </source>
</evidence>
<dbReference type="EMBL" id="QQBG01000012">
    <property type="protein sequence ID" value="RDB31553.1"/>
    <property type="molecule type" value="Genomic_DNA"/>
</dbReference>
<comment type="caution">
    <text evidence="5">The sequence shown here is derived from an EMBL/GenBank/DDBJ whole genome shotgun (WGS) entry which is preliminary data.</text>
</comment>